<sequence>MRLTKCARVVAAARAALAACTLGAAFAGAAQAATAIAQYDSPKYPANFTHFDYADPDAPTDGTLSFQNFDQAQSYDSLNPFLVRGSPAPDIKNLMFDTLMQRSWDELASEYPLIAQSVDVAPDLTSATFHIDPRARFSNGDPITAADVKYSFDTLTSPQASPLFNAQFEVIRDVVVIDPHTVRFDFRRAERDAPLIAGDLPVFSPKWAKKADGTTIAFNQLSNVPPIASGAYLIESRKNDKQIIYRRNPDYWAADLPTRRGMYRFQRIVFNLYLDLYTQLEAFKAGDADVHVEYSATQWARKYVGKNFRNGMLEKRDFATSPAQFQGMLINTRKDRFKDVRVRHALSLAFDYDWMNRMMFYGQYTRLKSYFDVSPFAATGLPSPQELALLEPYRASLPPEVFGPMMQLPNTLPPNSLRGNLREARDLLAQAGWHYRDGALRNAAGEPMTVEIIDDEPGMDRLILPYTQALGMLGIQAHLREIDSALYQKRIDNFDYDMTTYIYAPTTIPGAELVRRFGSAAASQVGSENYPGVRMKVVDKLIDAVQKANTLADLETATHALDRVLMNEYFLVPEYYAPNERIAFKTTIGRPAISPLTYVPEEWAIDYWYRKPGAPDPARAGGASSTHTAAVQ</sequence>
<proteinExistence type="predicted"/>
<evidence type="ECO:0000313" key="5">
    <source>
        <dbReference type="Proteomes" id="UP000183529"/>
    </source>
</evidence>
<dbReference type="PANTHER" id="PTHR30290:SF64">
    <property type="entry name" value="ABC TRANSPORTER PERIPLASMIC BINDING PROTEIN"/>
    <property type="match status" value="1"/>
</dbReference>
<dbReference type="GO" id="GO:1904680">
    <property type="term" value="F:peptide transmembrane transporter activity"/>
    <property type="evidence" value="ECO:0007669"/>
    <property type="project" value="TreeGrafter"/>
</dbReference>
<dbReference type="GO" id="GO:0015833">
    <property type="term" value="P:peptide transport"/>
    <property type="evidence" value="ECO:0007669"/>
    <property type="project" value="TreeGrafter"/>
</dbReference>
<dbReference type="GO" id="GO:0043190">
    <property type="term" value="C:ATP-binding cassette (ABC) transporter complex"/>
    <property type="evidence" value="ECO:0007669"/>
    <property type="project" value="InterPro"/>
</dbReference>
<evidence type="ECO:0000313" key="4">
    <source>
        <dbReference type="EMBL" id="SEJ60135.1"/>
    </source>
</evidence>
<dbReference type="InterPro" id="IPR000914">
    <property type="entry name" value="SBP_5_dom"/>
</dbReference>
<comment type="caution">
    <text evidence="4">The sequence shown here is derived from an EMBL/GenBank/DDBJ whole genome shotgun (WGS) entry which is preliminary data.</text>
</comment>
<dbReference type="AlphaFoldDB" id="A0AAQ1GF52"/>
<feature type="signal peptide" evidence="2">
    <location>
        <begin position="1"/>
        <end position="32"/>
    </location>
</feature>
<keyword evidence="1 2" id="KW-0732">Signal</keyword>
<accession>A0AAQ1GF52</accession>
<evidence type="ECO:0000259" key="3">
    <source>
        <dbReference type="Pfam" id="PF00496"/>
    </source>
</evidence>
<name>A0AAQ1GF52_9BURK</name>
<evidence type="ECO:0000256" key="1">
    <source>
        <dbReference type="ARBA" id="ARBA00022729"/>
    </source>
</evidence>
<feature type="domain" description="Solute-binding protein family 5" evidence="3">
    <location>
        <begin position="111"/>
        <end position="520"/>
    </location>
</feature>
<dbReference type="Proteomes" id="UP000183529">
    <property type="component" value="Unassembled WGS sequence"/>
</dbReference>
<feature type="chain" id="PRO_5042916972" evidence="2">
    <location>
        <begin position="33"/>
        <end position="632"/>
    </location>
</feature>
<dbReference type="Gene3D" id="3.10.105.10">
    <property type="entry name" value="Dipeptide-binding Protein, Domain 3"/>
    <property type="match status" value="1"/>
</dbReference>
<dbReference type="PANTHER" id="PTHR30290">
    <property type="entry name" value="PERIPLASMIC BINDING COMPONENT OF ABC TRANSPORTER"/>
    <property type="match status" value="1"/>
</dbReference>
<protein>
    <submittedName>
        <fullName evidence="4">Microcin C transport system substrate-binding protein</fullName>
    </submittedName>
</protein>
<dbReference type="GO" id="GO:0030288">
    <property type="term" value="C:outer membrane-bounded periplasmic space"/>
    <property type="evidence" value="ECO:0007669"/>
    <property type="project" value="TreeGrafter"/>
</dbReference>
<dbReference type="Pfam" id="PF00496">
    <property type="entry name" value="SBP_bac_5"/>
    <property type="match status" value="1"/>
</dbReference>
<evidence type="ECO:0000256" key="2">
    <source>
        <dbReference type="SAM" id="SignalP"/>
    </source>
</evidence>
<reference evidence="4 5" key="1">
    <citation type="submission" date="2016-10" db="EMBL/GenBank/DDBJ databases">
        <authorList>
            <person name="Varghese N."/>
            <person name="Submissions S."/>
        </authorList>
    </citation>
    <scope>NUCLEOTIDE SEQUENCE [LARGE SCALE GENOMIC DNA]</scope>
    <source>
        <strain evidence="4 5">LMG 22274</strain>
    </source>
</reference>
<dbReference type="InterPro" id="IPR039424">
    <property type="entry name" value="SBP_5"/>
</dbReference>
<dbReference type="Gene3D" id="3.40.190.10">
    <property type="entry name" value="Periplasmic binding protein-like II"/>
    <property type="match status" value="1"/>
</dbReference>
<dbReference type="EMBL" id="FNZM01000006">
    <property type="protein sequence ID" value="SEJ60135.1"/>
    <property type="molecule type" value="Genomic_DNA"/>
</dbReference>
<gene>
    <name evidence="4" type="ORF">SAMN05216550_106189</name>
</gene>
<dbReference type="PIRSF" id="PIRSF002741">
    <property type="entry name" value="MppA"/>
    <property type="match status" value="1"/>
</dbReference>
<dbReference type="RefSeq" id="WP_074983229.1">
    <property type="nucleotide sequence ID" value="NZ_CADFGN010000006.1"/>
</dbReference>
<dbReference type="InterPro" id="IPR030678">
    <property type="entry name" value="Peptide/Ni-bd"/>
</dbReference>
<organism evidence="4 5">
    <name type="scientific">Paraburkholderia tropica</name>
    <dbReference type="NCBI Taxonomy" id="92647"/>
    <lineage>
        <taxon>Bacteria</taxon>
        <taxon>Pseudomonadati</taxon>
        <taxon>Pseudomonadota</taxon>
        <taxon>Betaproteobacteria</taxon>
        <taxon>Burkholderiales</taxon>
        <taxon>Burkholderiaceae</taxon>
        <taxon>Paraburkholderia</taxon>
    </lineage>
</organism>
<dbReference type="CDD" id="cd08497">
    <property type="entry name" value="MbnE-like"/>
    <property type="match status" value="1"/>
</dbReference>
<dbReference type="SUPFAM" id="SSF53850">
    <property type="entry name" value="Periplasmic binding protein-like II"/>
    <property type="match status" value="1"/>
</dbReference>
<dbReference type="GO" id="GO:0042884">
    <property type="term" value="P:microcin transport"/>
    <property type="evidence" value="ECO:0007669"/>
    <property type="project" value="TreeGrafter"/>
</dbReference>